<gene>
    <name evidence="1" type="ORF">ABT39_MTgene750</name>
</gene>
<accession>A0A101M4U1</accession>
<reference evidence="1" key="1">
    <citation type="journal article" date="2015" name="Genome Biol. Evol.">
        <title>Organellar Genomes of White Spruce (Picea glauca): Assembly and Annotation.</title>
        <authorList>
            <person name="Jackman S.D."/>
            <person name="Warren R.L."/>
            <person name="Gibb E.A."/>
            <person name="Vandervalk B.P."/>
            <person name="Mohamadi H."/>
            <person name="Chu J."/>
            <person name="Raymond A."/>
            <person name="Pleasance S."/>
            <person name="Coope R."/>
            <person name="Wildung M.R."/>
            <person name="Ritland C.E."/>
            <person name="Bousquet J."/>
            <person name="Jones S.J."/>
            <person name="Bohlmann J."/>
            <person name="Birol I."/>
        </authorList>
    </citation>
    <scope>NUCLEOTIDE SEQUENCE [LARGE SCALE GENOMIC DNA]</scope>
    <source>
        <tissue evidence="1">Flushing bud</tissue>
    </source>
</reference>
<organism evidence="1">
    <name type="scientific">Picea glauca</name>
    <name type="common">White spruce</name>
    <name type="synonym">Pinus glauca</name>
    <dbReference type="NCBI Taxonomy" id="3330"/>
    <lineage>
        <taxon>Eukaryota</taxon>
        <taxon>Viridiplantae</taxon>
        <taxon>Streptophyta</taxon>
        <taxon>Embryophyta</taxon>
        <taxon>Tracheophyta</taxon>
        <taxon>Spermatophyta</taxon>
        <taxon>Pinopsida</taxon>
        <taxon>Pinidae</taxon>
        <taxon>Conifers I</taxon>
        <taxon>Pinales</taxon>
        <taxon>Pinaceae</taxon>
        <taxon>Picea</taxon>
    </lineage>
</organism>
<geneLocation type="mitochondrion" evidence="1"/>
<proteinExistence type="predicted"/>
<comment type="caution">
    <text evidence="1">The sequence shown here is derived from an EMBL/GenBank/DDBJ whole genome shotgun (WGS) entry which is preliminary data.</text>
</comment>
<dbReference type="AlphaFoldDB" id="A0A101M4U1"/>
<sequence>MTLLVQPPLLGYYIPLQSSLRSFYGRRRRRATGFPRPPHPSMITIYLFPPNQRETLCQASYPSSLCVVGLVHYLTEMEPTLTLYWVGTRLAILPFPTSPRATKPSAFSALPPPLSSSITSYSYFINSEIA</sequence>
<name>A0A101M4U1_PICGL</name>
<evidence type="ECO:0000313" key="1">
    <source>
        <dbReference type="EMBL" id="KUM50904.1"/>
    </source>
</evidence>
<protein>
    <submittedName>
        <fullName evidence="1">Uncharacterized protein</fullName>
    </submittedName>
</protein>
<keyword evidence="1" id="KW-0496">Mitochondrion</keyword>
<dbReference type="EMBL" id="LKAM01000001">
    <property type="protein sequence ID" value="KUM50904.1"/>
    <property type="molecule type" value="Genomic_DNA"/>
</dbReference>